<comment type="caution">
    <text evidence="2">The sequence shown here is derived from an EMBL/GenBank/DDBJ whole genome shotgun (WGS) entry which is preliminary data.</text>
</comment>
<feature type="transmembrane region" description="Helical" evidence="1">
    <location>
        <begin position="199"/>
        <end position="217"/>
    </location>
</feature>
<keyword evidence="1" id="KW-1133">Transmembrane helix</keyword>
<keyword evidence="1" id="KW-0472">Membrane</keyword>
<name>W4QLL0_9BACI</name>
<feature type="transmembrane region" description="Helical" evidence="1">
    <location>
        <begin position="131"/>
        <end position="148"/>
    </location>
</feature>
<keyword evidence="1" id="KW-0812">Transmembrane</keyword>
<dbReference type="STRING" id="1236971.JCM9152_4060"/>
<feature type="transmembrane region" description="Helical" evidence="1">
    <location>
        <begin position="169"/>
        <end position="193"/>
    </location>
</feature>
<dbReference type="Proteomes" id="UP000018895">
    <property type="component" value="Unassembled WGS sequence"/>
</dbReference>
<dbReference type="Pfam" id="PF04854">
    <property type="entry name" value="DUF624"/>
    <property type="match status" value="1"/>
</dbReference>
<feature type="transmembrane region" description="Helical" evidence="1">
    <location>
        <begin position="56"/>
        <end position="80"/>
    </location>
</feature>
<dbReference type="InterPro" id="IPR006938">
    <property type="entry name" value="DUF624"/>
</dbReference>
<dbReference type="RefSeq" id="WP_035346819.1">
    <property type="nucleotide sequence ID" value="NZ_BAUU01000038.1"/>
</dbReference>
<reference evidence="2" key="1">
    <citation type="journal article" date="2014" name="Genome Announc.">
        <title>Draft Genome Sequences of Three Alkaliphilic Bacillus Strains, Bacillus wakoensis JCM 9140T, Bacillus akibai JCM 9157T, and Bacillus hemicellulosilyticus JCM 9152T.</title>
        <authorList>
            <person name="Yuki M."/>
            <person name="Oshima K."/>
            <person name="Suda W."/>
            <person name="Oshida Y."/>
            <person name="Kitamura K."/>
            <person name="Iida T."/>
            <person name="Hattori M."/>
            <person name="Ohkuma M."/>
        </authorList>
    </citation>
    <scope>NUCLEOTIDE SEQUENCE [LARGE SCALE GENOMIC DNA]</scope>
    <source>
        <strain evidence="2">JCM 9152</strain>
    </source>
</reference>
<evidence type="ECO:0008006" key="4">
    <source>
        <dbReference type="Google" id="ProtNLM"/>
    </source>
</evidence>
<sequence>MILSGMIGKFYSLSEWLFKLLIANGIWVFFNFPVAYLCLSLFFVPTVEDGYVTLTVIFLLLPFISYPATTALFGLMRQWIVKKKSDKWLSFYWTVYKQNYVKSVMGGLFFVLLWGLWIVNYSLAAVEMKSLLFYFYLILTMILLTWNMHFFADTVHCEIGFFTSIKKTFFMAFGFIHYTIPMLGLASIVAYSLFQFHPMVSIMFTGAIVAYCYFFGYEQIIQRALRKSKHKEMMLE</sequence>
<protein>
    <recommendedName>
        <fullName evidence="4">DUF624 domain-containing protein</fullName>
    </recommendedName>
</protein>
<dbReference type="OrthoDB" id="2182676at2"/>
<dbReference type="EMBL" id="BAUU01000038">
    <property type="protein sequence ID" value="GAE32523.1"/>
    <property type="molecule type" value="Genomic_DNA"/>
</dbReference>
<evidence type="ECO:0000256" key="1">
    <source>
        <dbReference type="SAM" id="Phobius"/>
    </source>
</evidence>
<evidence type="ECO:0000313" key="2">
    <source>
        <dbReference type="EMBL" id="GAE32523.1"/>
    </source>
</evidence>
<dbReference type="AlphaFoldDB" id="W4QLL0"/>
<proteinExistence type="predicted"/>
<feature type="transmembrane region" description="Helical" evidence="1">
    <location>
        <begin position="21"/>
        <end position="44"/>
    </location>
</feature>
<accession>W4QLL0</accession>
<keyword evidence="3" id="KW-1185">Reference proteome</keyword>
<feature type="transmembrane region" description="Helical" evidence="1">
    <location>
        <begin position="100"/>
        <end position="119"/>
    </location>
</feature>
<evidence type="ECO:0000313" key="3">
    <source>
        <dbReference type="Proteomes" id="UP000018895"/>
    </source>
</evidence>
<gene>
    <name evidence="2" type="ORF">JCM9152_4060</name>
</gene>
<organism evidence="2 3">
    <name type="scientific">Halalkalibacter hemicellulosilyticusJCM 9152</name>
    <dbReference type="NCBI Taxonomy" id="1236971"/>
    <lineage>
        <taxon>Bacteria</taxon>
        <taxon>Bacillati</taxon>
        <taxon>Bacillota</taxon>
        <taxon>Bacilli</taxon>
        <taxon>Bacillales</taxon>
        <taxon>Bacillaceae</taxon>
        <taxon>Halalkalibacter</taxon>
    </lineage>
</organism>